<sequence>MSLRVFTGHRPLISTKKKTFTTRKIYNLQPSFQN</sequence>
<protein>
    <submittedName>
        <fullName evidence="1">Uncharacterized protein</fullName>
    </submittedName>
</protein>
<evidence type="ECO:0000313" key="1">
    <source>
        <dbReference type="EMBL" id="JAH10157.1"/>
    </source>
</evidence>
<organism evidence="1">
    <name type="scientific">Anguilla anguilla</name>
    <name type="common">European freshwater eel</name>
    <name type="synonym">Muraena anguilla</name>
    <dbReference type="NCBI Taxonomy" id="7936"/>
    <lineage>
        <taxon>Eukaryota</taxon>
        <taxon>Metazoa</taxon>
        <taxon>Chordata</taxon>
        <taxon>Craniata</taxon>
        <taxon>Vertebrata</taxon>
        <taxon>Euteleostomi</taxon>
        <taxon>Actinopterygii</taxon>
        <taxon>Neopterygii</taxon>
        <taxon>Teleostei</taxon>
        <taxon>Anguilliformes</taxon>
        <taxon>Anguillidae</taxon>
        <taxon>Anguilla</taxon>
    </lineage>
</organism>
<name>A0A0E9Q0V3_ANGAN</name>
<proteinExistence type="predicted"/>
<dbReference type="EMBL" id="GBXM01098420">
    <property type="protein sequence ID" value="JAH10157.1"/>
    <property type="molecule type" value="Transcribed_RNA"/>
</dbReference>
<reference evidence="1" key="1">
    <citation type="submission" date="2014-11" db="EMBL/GenBank/DDBJ databases">
        <authorList>
            <person name="Amaro Gonzalez C."/>
        </authorList>
    </citation>
    <scope>NUCLEOTIDE SEQUENCE</scope>
</reference>
<dbReference type="AlphaFoldDB" id="A0A0E9Q0V3"/>
<reference evidence="1" key="2">
    <citation type="journal article" date="2015" name="Fish Shellfish Immunol.">
        <title>Early steps in the European eel (Anguilla anguilla)-Vibrio vulnificus interaction in the gills: Role of the RtxA13 toxin.</title>
        <authorList>
            <person name="Callol A."/>
            <person name="Pajuelo D."/>
            <person name="Ebbesson L."/>
            <person name="Teles M."/>
            <person name="MacKenzie S."/>
            <person name="Amaro C."/>
        </authorList>
    </citation>
    <scope>NUCLEOTIDE SEQUENCE</scope>
</reference>
<accession>A0A0E9Q0V3</accession>